<proteinExistence type="predicted"/>
<name>A0A9D4Q5P7_RHISA</name>
<organism evidence="2 3">
    <name type="scientific">Rhipicephalus sanguineus</name>
    <name type="common">Brown dog tick</name>
    <name type="synonym">Ixodes sanguineus</name>
    <dbReference type="NCBI Taxonomy" id="34632"/>
    <lineage>
        <taxon>Eukaryota</taxon>
        <taxon>Metazoa</taxon>
        <taxon>Ecdysozoa</taxon>
        <taxon>Arthropoda</taxon>
        <taxon>Chelicerata</taxon>
        <taxon>Arachnida</taxon>
        <taxon>Acari</taxon>
        <taxon>Parasitiformes</taxon>
        <taxon>Ixodida</taxon>
        <taxon>Ixodoidea</taxon>
        <taxon>Ixodidae</taxon>
        <taxon>Rhipicephalinae</taxon>
        <taxon>Rhipicephalus</taxon>
        <taxon>Rhipicephalus</taxon>
    </lineage>
</organism>
<reference evidence="2" key="1">
    <citation type="journal article" date="2020" name="Cell">
        <title>Large-Scale Comparative Analyses of Tick Genomes Elucidate Their Genetic Diversity and Vector Capacities.</title>
        <authorList>
            <consortium name="Tick Genome and Microbiome Consortium (TIGMIC)"/>
            <person name="Jia N."/>
            <person name="Wang J."/>
            <person name="Shi W."/>
            <person name="Du L."/>
            <person name="Sun Y."/>
            <person name="Zhan W."/>
            <person name="Jiang J.F."/>
            <person name="Wang Q."/>
            <person name="Zhang B."/>
            <person name="Ji P."/>
            <person name="Bell-Sakyi L."/>
            <person name="Cui X.M."/>
            <person name="Yuan T.T."/>
            <person name="Jiang B.G."/>
            <person name="Yang W.F."/>
            <person name="Lam T.T."/>
            <person name="Chang Q.C."/>
            <person name="Ding S.J."/>
            <person name="Wang X.J."/>
            <person name="Zhu J.G."/>
            <person name="Ruan X.D."/>
            <person name="Zhao L."/>
            <person name="Wei J.T."/>
            <person name="Ye R.Z."/>
            <person name="Que T.C."/>
            <person name="Du C.H."/>
            <person name="Zhou Y.H."/>
            <person name="Cheng J.X."/>
            <person name="Dai P.F."/>
            <person name="Guo W.B."/>
            <person name="Han X.H."/>
            <person name="Huang E.J."/>
            <person name="Li L.F."/>
            <person name="Wei W."/>
            <person name="Gao Y.C."/>
            <person name="Liu J.Z."/>
            <person name="Shao H.Z."/>
            <person name="Wang X."/>
            <person name="Wang C.C."/>
            <person name="Yang T.C."/>
            <person name="Huo Q.B."/>
            <person name="Li W."/>
            <person name="Chen H.Y."/>
            <person name="Chen S.E."/>
            <person name="Zhou L.G."/>
            <person name="Ni X.B."/>
            <person name="Tian J.H."/>
            <person name="Sheng Y."/>
            <person name="Liu T."/>
            <person name="Pan Y.S."/>
            <person name="Xia L.Y."/>
            <person name="Li J."/>
            <person name="Zhao F."/>
            <person name="Cao W.C."/>
        </authorList>
    </citation>
    <scope>NUCLEOTIDE SEQUENCE</scope>
    <source>
        <strain evidence="2">Rsan-2018</strain>
    </source>
</reference>
<keyword evidence="3" id="KW-1185">Reference proteome</keyword>
<dbReference type="EMBL" id="JABSTV010001248">
    <property type="protein sequence ID" value="KAH7968437.1"/>
    <property type="molecule type" value="Genomic_DNA"/>
</dbReference>
<dbReference type="Pfam" id="PF13966">
    <property type="entry name" value="zf-RVT"/>
    <property type="match status" value="1"/>
</dbReference>
<dbReference type="AlphaFoldDB" id="A0A9D4Q5P7"/>
<gene>
    <name evidence="2" type="ORF">HPB52_008416</name>
</gene>
<dbReference type="InterPro" id="IPR026960">
    <property type="entry name" value="RVT-Znf"/>
</dbReference>
<reference evidence="2" key="2">
    <citation type="submission" date="2021-09" db="EMBL/GenBank/DDBJ databases">
        <authorList>
            <person name="Jia N."/>
            <person name="Wang J."/>
            <person name="Shi W."/>
            <person name="Du L."/>
            <person name="Sun Y."/>
            <person name="Zhan W."/>
            <person name="Jiang J."/>
            <person name="Wang Q."/>
            <person name="Zhang B."/>
            <person name="Ji P."/>
            <person name="Sakyi L.B."/>
            <person name="Cui X."/>
            <person name="Yuan T."/>
            <person name="Jiang B."/>
            <person name="Yang W."/>
            <person name="Lam T.T.-Y."/>
            <person name="Chang Q."/>
            <person name="Ding S."/>
            <person name="Wang X."/>
            <person name="Zhu J."/>
            <person name="Ruan X."/>
            <person name="Zhao L."/>
            <person name="Wei J."/>
            <person name="Que T."/>
            <person name="Du C."/>
            <person name="Cheng J."/>
            <person name="Dai P."/>
            <person name="Han X."/>
            <person name="Huang E."/>
            <person name="Gao Y."/>
            <person name="Liu J."/>
            <person name="Shao H."/>
            <person name="Ye R."/>
            <person name="Li L."/>
            <person name="Wei W."/>
            <person name="Wang X."/>
            <person name="Wang C."/>
            <person name="Huo Q."/>
            <person name="Li W."/>
            <person name="Guo W."/>
            <person name="Chen H."/>
            <person name="Chen S."/>
            <person name="Zhou L."/>
            <person name="Zhou L."/>
            <person name="Ni X."/>
            <person name="Tian J."/>
            <person name="Zhou Y."/>
            <person name="Sheng Y."/>
            <person name="Liu T."/>
            <person name="Pan Y."/>
            <person name="Xia L."/>
            <person name="Li J."/>
            <person name="Zhao F."/>
            <person name="Cao W."/>
        </authorList>
    </citation>
    <scope>NUCLEOTIDE SEQUENCE</scope>
    <source>
        <strain evidence="2">Rsan-2018</strain>
        <tissue evidence="2">Larvae</tissue>
    </source>
</reference>
<feature type="domain" description="Reverse transcriptase zinc-binding" evidence="1">
    <location>
        <begin position="14"/>
        <end position="85"/>
    </location>
</feature>
<evidence type="ECO:0000313" key="3">
    <source>
        <dbReference type="Proteomes" id="UP000821837"/>
    </source>
</evidence>
<dbReference type="VEuPathDB" id="VectorBase:RSAN_031785"/>
<dbReference type="Proteomes" id="UP000821837">
    <property type="component" value="Unassembled WGS sequence"/>
</dbReference>
<protein>
    <recommendedName>
        <fullName evidence="1">Reverse transcriptase zinc-binding domain-containing protein</fullName>
    </recommendedName>
</protein>
<evidence type="ECO:0000259" key="1">
    <source>
        <dbReference type="Pfam" id="PF13966"/>
    </source>
</evidence>
<comment type="caution">
    <text evidence="2">The sequence shown here is derived from an EMBL/GenBank/DDBJ whole genome shotgun (WGS) entry which is preliminary data.</text>
</comment>
<sequence>MAALLRLLVPQHRHTIMDRPWKRITTAALPGHLRDFVWRLGWGLLPTRDRLQRWQVVRVSTCPNCAAVETNRHATLECAVARVFWRTVNAGFRGQGVRPFVANGRFPRGRFAALLIVTGLFSLWRNRCEAVAGNCRRRALWPILGRMRREILAFLSEEFFFLVEHEFLRHWSGPFVGVEHDRVQLSFRPTWC</sequence>
<evidence type="ECO:0000313" key="2">
    <source>
        <dbReference type="EMBL" id="KAH7968437.1"/>
    </source>
</evidence>
<accession>A0A9D4Q5P7</accession>